<dbReference type="CDD" id="cd20383">
    <property type="entry name" value="Tudor_53BP1"/>
    <property type="match status" value="1"/>
</dbReference>
<feature type="compositionally biased region" description="Polar residues" evidence="4">
    <location>
        <begin position="937"/>
        <end position="955"/>
    </location>
</feature>
<dbReference type="GO" id="GO:0000077">
    <property type="term" value="P:DNA damage checkpoint signaling"/>
    <property type="evidence" value="ECO:0007669"/>
    <property type="project" value="TreeGrafter"/>
</dbReference>
<evidence type="ECO:0000256" key="1">
    <source>
        <dbReference type="ARBA" id="ARBA00004123"/>
    </source>
</evidence>
<dbReference type="CDD" id="cd17745">
    <property type="entry name" value="BRCT_p53bp1_rpt1"/>
    <property type="match status" value="1"/>
</dbReference>
<evidence type="ECO:0000259" key="5">
    <source>
        <dbReference type="PROSITE" id="PS50172"/>
    </source>
</evidence>
<evidence type="ECO:0000256" key="4">
    <source>
        <dbReference type="SAM" id="MobiDB-lite"/>
    </source>
</evidence>
<dbReference type="SUPFAM" id="SSF52113">
    <property type="entry name" value="BRCT domain"/>
    <property type="match status" value="2"/>
</dbReference>
<comment type="subcellular location">
    <subcellularLocation>
        <location evidence="1">Nucleus</location>
    </subcellularLocation>
</comment>
<feature type="compositionally biased region" description="Polar residues" evidence="4">
    <location>
        <begin position="1033"/>
        <end position="1042"/>
    </location>
</feature>
<dbReference type="SUPFAM" id="SSF63748">
    <property type="entry name" value="Tudor/PWWP/MBT"/>
    <property type="match status" value="2"/>
</dbReference>
<feature type="compositionally biased region" description="Basic and acidic residues" evidence="4">
    <location>
        <begin position="568"/>
        <end position="583"/>
    </location>
</feature>
<dbReference type="CTD" id="20238634"/>
<feature type="domain" description="BRCT" evidence="5">
    <location>
        <begin position="1570"/>
        <end position="1646"/>
    </location>
</feature>
<evidence type="ECO:0000256" key="3">
    <source>
        <dbReference type="ARBA" id="ARBA00023242"/>
    </source>
</evidence>
<dbReference type="InterPro" id="IPR047250">
    <property type="entry name" value="BRCT_p53bp1-like_rpt2"/>
</dbReference>
<dbReference type="CDD" id="cd17724">
    <property type="entry name" value="BRCT_p53bp1_rpt2"/>
    <property type="match status" value="1"/>
</dbReference>
<protein>
    <recommendedName>
        <fullName evidence="5">BRCT domain-containing protein</fullName>
    </recommendedName>
</protein>
<feature type="compositionally biased region" description="Basic residues" evidence="4">
    <location>
        <begin position="1222"/>
        <end position="1240"/>
    </location>
</feature>
<evidence type="ECO:0000256" key="2">
    <source>
        <dbReference type="ARBA" id="ARBA00022763"/>
    </source>
</evidence>
<dbReference type="PROSITE" id="PS50172">
    <property type="entry name" value="BRCT"/>
    <property type="match status" value="2"/>
</dbReference>
<dbReference type="GO" id="GO:0005634">
    <property type="term" value="C:nucleus"/>
    <property type="evidence" value="ECO:0007669"/>
    <property type="project" value="UniProtKB-SubCell"/>
</dbReference>
<dbReference type="OrthoDB" id="129353at2759"/>
<proteinExistence type="predicted"/>
<feature type="compositionally biased region" description="Polar residues" evidence="4">
    <location>
        <begin position="1486"/>
        <end position="1504"/>
    </location>
</feature>
<dbReference type="GeneID" id="20238634"/>
<dbReference type="InterPro" id="IPR001357">
    <property type="entry name" value="BRCT_dom"/>
</dbReference>
<dbReference type="KEGG" id="lgi:LOTGIDRAFT_161149"/>
<feature type="region of interest" description="Disordered" evidence="4">
    <location>
        <begin position="551"/>
        <end position="959"/>
    </location>
</feature>
<feature type="compositionally biased region" description="Low complexity" evidence="4">
    <location>
        <begin position="1241"/>
        <end position="1260"/>
    </location>
</feature>
<dbReference type="STRING" id="225164.V4ACA7"/>
<sequence length="1764" mass="194312">MVELGILSVERWTTCKSGLFLAMDSSDDDSEDVPTAFMVGTSQVETQTNQDTKTILQNLPALTKSSKTSESDSAKEKSILFTNRLLETSSEDEVKKQEMAKVLVKDSESEMEQIKHVSETNDEKDSFSDEDIVMTQSASDANITVICKTKFTAGKNTDEASTSGVTSSPVVIANTFQSQGFDLAPSSQEDMFFVKDTCDDEEITPIKSSQNFRSLQLSGEPMIVPETLDQNLGDSPEIIMSTPRIIPNSPTDDSLLEDNDKKEETYDPTAIATLNDQVKESVNTGNESKPADSQDLALRLSPSQPYPYNESPCQSLRYEEEINIDDTGKKTTNSSLAESFHLSIPREGVLLHPTITDSKHGTSTDNSTSPDTNKTSPSQEGGLDKQASLDIDHICTETENNSDTSFHLNVPQVLEGDNICDDTNQQNVFNLAKTGSKRPKHVSTFIEESSEDVFAFEKRRKITKDDDNERENASEPIVVEEQESVDPNAETQPSNDDCSSVTGEKQSVVETEDTQLYKPDNKAKQSTSVEIIEADEVGNLIKKPSVIVLDSEETETEHRDNTTYTSLLEKKIPSDDKMSKAAEEMTDVVQPIDKDIPPDQNIQRASQCSEEIPQSQSLNKMNEESKDQSGSLGSQSKPAQSSQNNQSLLLKSDSETKQSSQVKPSRTKECSQQQLSVQLKPKSQAKAGTETVQTSQPKSDSQQNPNQQIQASSVLTEGRQVDKDSTPKQTVESEHVPSASSQPKQSLNTGQESILKQPCTKQNSQNKSAELEKATSSRQLEKEVSVEDHVHFQIDDQKLSQDASEAAPKAQEDETADPYLFLGTQSQGLLGTTVSVTTSATHPDQSTKQTSKSPKAISGKKLKKLPAKRILPKKTQIITETRSSTDDQQIGLSRHTTLRRKRTSSKKQSKASDEFVRPEEPVTTPLRSRTEARSSHETPSSVQLQHGESSRPQSQRKMDFQEFAEALQKSSSSSISSQEELEYHEVTTKYKVVDITITNKRGDVLYNKTKKEREEPIVVKRKISKEEVHQFESPRSLSTLSSGELGDIESLSRSSGSKNSLPQSLDKTSPSLDVLSPSLQKSKSDSSQTTHIAASSLHSDIANTPNESPIGNEEMGAHTGGVEISDVIFTSPETSDTAKKHSEVPRTTKSTSPLVRKQAADSSSQDTSEIECAQRQTTTTKVPDDPGLDESGGFSVRGGTASVHSSSSGRKEDISTTPTGRSSKKKTGTGRGKQSVKSRSKNTTSTSTTTTTTTDTSKTSPEIPMIGGNKDTSTTTMSTKPTYASKLTEGSAVMAKWKDGYYYPGTIKQIDSERVMVSFDDGDVKYVKNSNILLVKQLPIGQSVMVLSNDGYFDTGMILGHLTSDSDESFLYQVEKDNGEKQRYSHSQVILSEDQAACLMSDEELRISQPGGSHVSTHINPANVSLDNLVEGKRTRSAKKDSKKEMREPSETKRLGRKRKAREGGPMATSTPTPKGKRLQTEKAHQSSSTTSNLLDSPSTSGTRHSPRKVRVGLFDDSTKTFGLFKEMAFLLTHGVKTKEQKREEKKQLRDSDISTEESSAEEEELHPFNKHQLISLIVEGRGVILNEYDQEKINQYKCCYLISDSHHRTVKYMQALAAGLPCVSHLWIIFSSSQGRLLDYKSYILPAGINIEKRKLCEWNSRGSCLSGLNVMVNSSNKEFVSAWSSVLNISRCHLITKLPTAKSKTKLDVIITDNSCSSTVLKKAEQLSIPIVSTEWVIQCLITSHIVNYAGNPKYRHDYYDK</sequence>
<feature type="compositionally biased region" description="Polar residues" evidence="4">
    <location>
        <begin position="600"/>
        <end position="620"/>
    </location>
</feature>
<evidence type="ECO:0000313" key="6">
    <source>
        <dbReference type="EMBL" id="ESO94457.1"/>
    </source>
</evidence>
<feature type="compositionally biased region" description="Polar residues" evidence="4">
    <location>
        <begin position="738"/>
        <end position="768"/>
    </location>
</feature>
<reference evidence="6 7" key="1">
    <citation type="journal article" date="2013" name="Nature">
        <title>Insights into bilaterian evolution from three spiralian genomes.</title>
        <authorList>
            <person name="Simakov O."/>
            <person name="Marletaz F."/>
            <person name="Cho S.J."/>
            <person name="Edsinger-Gonzales E."/>
            <person name="Havlak P."/>
            <person name="Hellsten U."/>
            <person name="Kuo D.H."/>
            <person name="Larsson T."/>
            <person name="Lv J."/>
            <person name="Arendt D."/>
            <person name="Savage R."/>
            <person name="Osoegawa K."/>
            <person name="de Jong P."/>
            <person name="Grimwood J."/>
            <person name="Chapman J.A."/>
            <person name="Shapiro H."/>
            <person name="Aerts A."/>
            <person name="Otillar R.P."/>
            <person name="Terry A.Y."/>
            <person name="Boore J.L."/>
            <person name="Grigoriev I.V."/>
            <person name="Lindberg D.R."/>
            <person name="Seaver E.C."/>
            <person name="Weisblat D.A."/>
            <person name="Putnam N.H."/>
            <person name="Rokhsar D.S."/>
        </authorList>
    </citation>
    <scope>NUCLEOTIDE SEQUENCE [LARGE SCALE GENOMIC DNA]</scope>
</reference>
<dbReference type="HOGENOM" id="CLU_239010_0_0_1"/>
<dbReference type="InterPro" id="IPR015125">
    <property type="entry name" value="53-BP1_Tudor"/>
</dbReference>
<keyword evidence="7" id="KW-1185">Reference proteome</keyword>
<feature type="region of interest" description="Disordered" evidence="4">
    <location>
        <begin position="281"/>
        <end position="313"/>
    </location>
</feature>
<feature type="compositionally biased region" description="Basic residues" evidence="4">
    <location>
        <begin position="858"/>
        <end position="872"/>
    </location>
</feature>
<dbReference type="PANTHER" id="PTHR15321">
    <property type="entry name" value="TUMOR SUPPRESSOR P53-BINDING PROTEIN 1"/>
    <property type="match status" value="1"/>
</dbReference>
<feature type="region of interest" description="Disordered" evidence="4">
    <location>
        <begin position="1028"/>
        <end position="1277"/>
    </location>
</feature>
<feature type="region of interest" description="Disordered" evidence="4">
    <location>
        <begin position="1537"/>
        <end position="1566"/>
    </location>
</feature>
<feature type="compositionally biased region" description="Low complexity" evidence="4">
    <location>
        <begin position="363"/>
        <end position="378"/>
    </location>
</feature>
<feature type="compositionally biased region" description="Polar residues" evidence="4">
    <location>
        <begin position="690"/>
        <end position="715"/>
    </location>
</feature>
<feature type="compositionally biased region" description="Basic and acidic residues" evidence="4">
    <location>
        <begin position="1430"/>
        <end position="1454"/>
    </location>
</feature>
<dbReference type="OMA" id="VFAKWSD"/>
<name>V4ACA7_LOTGI</name>
<dbReference type="GO" id="GO:0042393">
    <property type="term" value="F:histone binding"/>
    <property type="evidence" value="ECO:0007669"/>
    <property type="project" value="TreeGrafter"/>
</dbReference>
<feature type="region of interest" description="Disordered" evidence="4">
    <location>
        <begin position="964"/>
        <end position="983"/>
    </location>
</feature>
<feature type="compositionally biased region" description="Basic and acidic residues" evidence="4">
    <location>
        <begin position="769"/>
        <end position="799"/>
    </location>
</feature>
<feature type="compositionally biased region" description="Polar residues" evidence="4">
    <location>
        <begin position="876"/>
        <end position="891"/>
    </location>
</feature>
<dbReference type="Gene3D" id="2.30.30.140">
    <property type="match status" value="1"/>
</dbReference>
<dbReference type="Gene3D" id="3.40.50.10190">
    <property type="entry name" value="BRCT domain"/>
    <property type="match status" value="2"/>
</dbReference>
<gene>
    <name evidence="6" type="ORF">LOTGIDRAFT_161149</name>
</gene>
<feature type="compositionally biased region" description="Polar residues" evidence="4">
    <location>
        <begin position="489"/>
        <end position="509"/>
    </location>
</feature>
<keyword evidence="3" id="KW-0539">Nucleus</keyword>
<dbReference type="InterPro" id="IPR047249">
    <property type="entry name" value="BRCT_p53bp1-like_rpt1"/>
</dbReference>
<dbReference type="InterPro" id="IPR036420">
    <property type="entry name" value="BRCT_dom_sf"/>
</dbReference>
<dbReference type="Proteomes" id="UP000030746">
    <property type="component" value="Unassembled WGS sequence"/>
</dbReference>
<feature type="compositionally biased region" description="Basic and acidic residues" evidence="4">
    <location>
        <begin position="1537"/>
        <end position="1553"/>
    </location>
</feature>
<dbReference type="SMART" id="SM00333">
    <property type="entry name" value="TUDOR"/>
    <property type="match status" value="1"/>
</dbReference>
<accession>V4ACA7</accession>
<dbReference type="InterPro" id="IPR047252">
    <property type="entry name" value="TP53BP1-like"/>
</dbReference>
<organism evidence="6 7">
    <name type="scientific">Lottia gigantea</name>
    <name type="common">Giant owl limpet</name>
    <dbReference type="NCBI Taxonomy" id="225164"/>
    <lineage>
        <taxon>Eukaryota</taxon>
        <taxon>Metazoa</taxon>
        <taxon>Spiralia</taxon>
        <taxon>Lophotrochozoa</taxon>
        <taxon>Mollusca</taxon>
        <taxon>Gastropoda</taxon>
        <taxon>Patellogastropoda</taxon>
        <taxon>Lottioidea</taxon>
        <taxon>Lottiidae</taxon>
        <taxon>Lottia</taxon>
    </lineage>
</organism>
<feature type="compositionally biased region" description="Polar residues" evidence="4">
    <location>
        <begin position="657"/>
        <end position="677"/>
    </location>
</feature>
<feature type="compositionally biased region" description="Basic residues" evidence="4">
    <location>
        <begin position="896"/>
        <end position="909"/>
    </location>
</feature>
<dbReference type="FunFam" id="3.40.50.10190:FF:000005">
    <property type="entry name" value="Tumor suppressor p53-binding protein 1"/>
    <property type="match status" value="1"/>
</dbReference>
<feature type="compositionally biased region" description="Basic and acidic residues" evidence="4">
    <location>
        <begin position="719"/>
        <end position="735"/>
    </location>
</feature>
<dbReference type="Pfam" id="PF09038">
    <property type="entry name" value="53-BP1_Tudor"/>
    <property type="match status" value="1"/>
</dbReference>
<feature type="compositionally biased region" description="Low complexity" evidence="4">
    <location>
        <begin position="640"/>
        <end position="650"/>
    </location>
</feature>
<dbReference type="Pfam" id="PF18428">
    <property type="entry name" value="BRCT_3"/>
    <property type="match status" value="1"/>
</dbReference>
<feature type="region of interest" description="Disordered" evidence="4">
    <location>
        <begin position="354"/>
        <end position="385"/>
    </location>
</feature>
<feature type="compositionally biased region" description="Polar residues" evidence="4">
    <location>
        <begin position="1061"/>
        <end position="1071"/>
    </location>
</feature>
<dbReference type="InterPro" id="IPR002999">
    <property type="entry name" value="Tudor"/>
</dbReference>
<dbReference type="Gene3D" id="2.30.30.30">
    <property type="match status" value="1"/>
</dbReference>
<feature type="compositionally biased region" description="Basic and acidic residues" evidence="4">
    <location>
        <begin position="910"/>
        <end position="920"/>
    </location>
</feature>
<feature type="compositionally biased region" description="Low complexity" evidence="4">
    <location>
        <begin position="1051"/>
        <end position="1060"/>
    </location>
</feature>
<evidence type="ECO:0000313" key="7">
    <source>
        <dbReference type="Proteomes" id="UP000030746"/>
    </source>
</evidence>
<keyword evidence="2" id="KW-0227">DNA damage</keyword>
<dbReference type="InterPro" id="IPR014722">
    <property type="entry name" value="Rib_uL2_dom2"/>
</dbReference>
<feature type="compositionally biased region" description="Polar residues" evidence="4">
    <location>
        <begin position="823"/>
        <end position="853"/>
    </location>
</feature>
<feature type="compositionally biased region" description="Low complexity" evidence="4">
    <location>
        <begin position="1075"/>
        <end position="1088"/>
    </location>
</feature>
<feature type="domain" description="BRCT" evidence="5">
    <location>
        <begin position="1711"/>
        <end position="1743"/>
    </location>
</feature>
<feature type="compositionally biased region" description="Polar residues" evidence="4">
    <location>
        <begin position="628"/>
        <end position="639"/>
    </location>
</feature>
<feature type="region of interest" description="Disordered" evidence="4">
    <location>
        <begin position="1408"/>
        <end position="1508"/>
    </location>
</feature>
<dbReference type="EMBL" id="KB201802">
    <property type="protein sequence ID" value="ESO94457.1"/>
    <property type="molecule type" value="Genomic_DNA"/>
</dbReference>
<dbReference type="GO" id="GO:0045944">
    <property type="term" value="P:positive regulation of transcription by RNA polymerase II"/>
    <property type="evidence" value="ECO:0007669"/>
    <property type="project" value="TreeGrafter"/>
</dbReference>
<dbReference type="RefSeq" id="XP_009054742.1">
    <property type="nucleotide sequence ID" value="XM_009056494.1"/>
</dbReference>
<feature type="region of interest" description="Disordered" evidence="4">
    <location>
        <begin position="464"/>
        <end position="512"/>
    </location>
</feature>
<feature type="compositionally biased region" description="Polar residues" evidence="4">
    <location>
        <begin position="1410"/>
        <end position="1426"/>
    </location>
</feature>
<feature type="compositionally biased region" description="Acidic residues" evidence="4">
    <location>
        <begin position="1554"/>
        <end position="1565"/>
    </location>
</feature>
<feature type="compositionally biased region" description="Basic and acidic residues" evidence="4">
    <location>
        <begin position="1136"/>
        <end position="1146"/>
    </location>
</feature>
<feature type="compositionally biased region" description="Polar residues" evidence="4">
    <location>
        <begin position="1089"/>
        <end position="1109"/>
    </location>
</feature>
<dbReference type="PANTHER" id="PTHR15321:SF3">
    <property type="entry name" value="TP53-BINDING PROTEIN 1"/>
    <property type="match status" value="1"/>
</dbReference>
<feature type="compositionally biased region" description="Basic and acidic residues" evidence="4">
    <location>
        <begin position="464"/>
        <end position="473"/>
    </location>
</feature>